<dbReference type="Proteomes" id="UP000655225">
    <property type="component" value="Unassembled WGS sequence"/>
</dbReference>
<evidence type="ECO:0000313" key="2">
    <source>
        <dbReference type="EMBL" id="KAF8379070.1"/>
    </source>
</evidence>
<evidence type="ECO:0000313" key="3">
    <source>
        <dbReference type="Proteomes" id="UP000655225"/>
    </source>
</evidence>
<dbReference type="PANTHER" id="PTHR34197:SF2">
    <property type="entry name" value="OS04G0591300 PROTEIN"/>
    <property type="match status" value="1"/>
</dbReference>
<gene>
    <name evidence="2" type="ORF">HHK36_028497</name>
</gene>
<dbReference type="PANTHER" id="PTHR34197">
    <property type="entry name" value="OS04G0591300 PROTEIN"/>
    <property type="match status" value="1"/>
</dbReference>
<comment type="caution">
    <text evidence="2">The sequence shown here is derived from an EMBL/GenBank/DDBJ whole genome shotgun (WGS) entry which is preliminary data.</text>
</comment>
<proteinExistence type="predicted"/>
<keyword evidence="3" id="KW-1185">Reference proteome</keyword>
<evidence type="ECO:0000256" key="1">
    <source>
        <dbReference type="SAM" id="MobiDB-lite"/>
    </source>
</evidence>
<protein>
    <submittedName>
        <fullName evidence="2">Uncharacterized protein</fullName>
    </submittedName>
</protein>
<feature type="region of interest" description="Disordered" evidence="1">
    <location>
        <begin position="53"/>
        <end position="76"/>
    </location>
</feature>
<organism evidence="2 3">
    <name type="scientific">Tetracentron sinense</name>
    <name type="common">Spur-leaf</name>
    <dbReference type="NCBI Taxonomy" id="13715"/>
    <lineage>
        <taxon>Eukaryota</taxon>
        <taxon>Viridiplantae</taxon>
        <taxon>Streptophyta</taxon>
        <taxon>Embryophyta</taxon>
        <taxon>Tracheophyta</taxon>
        <taxon>Spermatophyta</taxon>
        <taxon>Magnoliopsida</taxon>
        <taxon>Trochodendrales</taxon>
        <taxon>Trochodendraceae</taxon>
        <taxon>Tetracentron</taxon>
    </lineage>
</organism>
<sequence>MAFYEDEEEIWKCRRHPSKHRRTGVCPICLRDRLISLCPYCANVRPCACCPTSSSSSSSSSFSLSSTDVPKSSSGIGSVGRVSNLIDSEPAFRRSRSAAFQFLRPISVDKDAGFRLPPPGNRRKSLFGSVFKGRKEEEEKKDEEVKKMVRSKSVGISGYSDSGGEIRNKGWGWYFPSPIKIFRHPKTAKVLQER</sequence>
<name>A0A834YF50_TETSI</name>
<accession>A0A834YF50</accession>
<dbReference type="OrthoDB" id="691764at2759"/>
<reference evidence="2 3" key="1">
    <citation type="submission" date="2020-04" db="EMBL/GenBank/DDBJ databases">
        <title>Plant Genome Project.</title>
        <authorList>
            <person name="Zhang R.-G."/>
        </authorList>
    </citation>
    <scope>NUCLEOTIDE SEQUENCE [LARGE SCALE GENOMIC DNA]</scope>
    <source>
        <strain evidence="2">YNK0</strain>
        <tissue evidence="2">Leaf</tissue>
    </source>
</reference>
<dbReference type="AlphaFoldDB" id="A0A834YF50"/>
<dbReference type="OMA" id="YCNDTRI"/>
<dbReference type="EMBL" id="JABCRI010000022">
    <property type="protein sequence ID" value="KAF8379070.1"/>
    <property type="molecule type" value="Genomic_DNA"/>
</dbReference>